<evidence type="ECO:0000256" key="4">
    <source>
        <dbReference type="PROSITE-ProRule" id="PRU00335"/>
    </source>
</evidence>
<dbReference type="PANTHER" id="PTHR30055">
    <property type="entry name" value="HTH-TYPE TRANSCRIPTIONAL REGULATOR RUTR"/>
    <property type="match status" value="1"/>
</dbReference>
<dbReference type="EMBL" id="BAAAMU010000049">
    <property type="protein sequence ID" value="GAA1653749.1"/>
    <property type="molecule type" value="Genomic_DNA"/>
</dbReference>
<dbReference type="RefSeq" id="WP_346109754.1">
    <property type="nucleotide sequence ID" value="NZ_BAAAMU010000049.1"/>
</dbReference>
<dbReference type="Gene3D" id="1.10.357.10">
    <property type="entry name" value="Tetracycline Repressor, domain 2"/>
    <property type="match status" value="1"/>
</dbReference>
<keyword evidence="3" id="KW-0804">Transcription</keyword>
<comment type="caution">
    <text evidence="6">The sequence shown here is derived from an EMBL/GenBank/DDBJ whole genome shotgun (WGS) entry which is preliminary data.</text>
</comment>
<dbReference type="InterPro" id="IPR050109">
    <property type="entry name" value="HTH-type_TetR-like_transc_reg"/>
</dbReference>
<keyword evidence="1" id="KW-0805">Transcription regulation</keyword>
<evidence type="ECO:0000313" key="7">
    <source>
        <dbReference type="Proteomes" id="UP001500064"/>
    </source>
</evidence>
<sequence>MPETIWFRDDGPPRRPRLSRERIAAAAVAHLDAEGVGGFSMRGLAARLKAGTMSLYEYVQSKEDVLDLALDEVIGEIAEPGGPLPWRDLLTRQLTQSRAVMRRHPWVPALTATRPLLGPNALARSRLFYGALAGAGVAGPELTAAVGTLTSYVNGFVAAENTWWATVRTPAADAELRARVAGHLRGRMSEYAGQTRVDEAENADFDRQFALGLDIVLDGIAARLRPETPAPEGPGPETRLL</sequence>
<dbReference type="SUPFAM" id="SSF46689">
    <property type="entry name" value="Homeodomain-like"/>
    <property type="match status" value="1"/>
</dbReference>
<feature type="DNA-binding region" description="H-T-H motif" evidence="4">
    <location>
        <begin position="40"/>
        <end position="59"/>
    </location>
</feature>
<dbReference type="PROSITE" id="PS50977">
    <property type="entry name" value="HTH_TETR_2"/>
    <property type="match status" value="1"/>
</dbReference>
<dbReference type="InterPro" id="IPR001647">
    <property type="entry name" value="HTH_TetR"/>
</dbReference>
<dbReference type="InterPro" id="IPR036271">
    <property type="entry name" value="Tet_transcr_reg_TetR-rel_C_sf"/>
</dbReference>
<evidence type="ECO:0000313" key="6">
    <source>
        <dbReference type="EMBL" id="GAA1653749.1"/>
    </source>
</evidence>
<protein>
    <submittedName>
        <fullName evidence="6">TetR/AcrR family transcriptional regulator C-terminal domain-containing protein</fullName>
    </submittedName>
</protein>
<dbReference type="PANTHER" id="PTHR30055:SF151">
    <property type="entry name" value="TRANSCRIPTIONAL REGULATORY PROTEIN"/>
    <property type="match status" value="1"/>
</dbReference>
<feature type="domain" description="HTH tetR-type" evidence="5">
    <location>
        <begin position="17"/>
        <end position="77"/>
    </location>
</feature>
<dbReference type="InterPro" id="IPR004111">
    <property type="entry name" value="Repressor_TetR_C"/>
</dbReference>
<dbReference type="SUPFAM" id="SSF48498">
    <property type="entry name" value="Tetracyclin repressor-like, C-terminal domain"/>
    <property type="match status" value="1"/>
</dbReference>
<gene>
    <name evidence="6" type="ORF">GCM10009733_058810</name>
</gene>
<evidence type="ECO:0000256" key="2">
    <source>
        <dbReference type="ARBA" id="ARBA00023125"/>
    </source>
</evidence>
<evidence type="ECO:0000259" key="5">
    <source>
        <dbReference type="PROSITE" id="PS50977"/>
    </source>
</evidence>
<organism evidence="6 7">
    <name type="scientific">Nonomuraea maheshkhaliensis</name>
    <dbReference type="NCBI Taxonomy" id="419590"/>
    <lineage>
        <taxon>Bacteria</taxon>
        <taxon>Bacillati</taxon>
        <taxon>Actinomycetota</taxon>
        <taxon>Actinomycetes</taxon>
        <taxon>Streptosporangiales</taxon>
        <taxon>Streptosporangiaceae</taxon>
        <taxon>Nonomuraea</taxon>
    </lineage>
</organism>
<reference evidence="7" key="1">
    <citation type="journal article" date="2019" name="Int. J. Syst. Evol. Microbiol.">
        <title>The Global Catalogue of Microorganisms (GCM) 10K type strain sequencing project: providing services to taxonomists for standard genome sequencing and annotation.</title>
        <authorList>
            <consortium name="The Broad Institute Genomics Platform"/>
            <consortium name="The Broad Institute Genome Sequencing Center for Infectious Disease"/>
            <person name="Wu L."/>
            <person name="Ma J."/>
        </authorList>
    </citation>
    <scope>NUCLEOTIDE SEQUENCE [LARGE SCALE GENOMIC DNA]</scope>
    <source>
        <strain evidence="7">JCM 13929</strain>
    </source>
</reference>
<evidence type="ECO:0000256" key="3">
    <source>
        <dbReference type="ARBA" id="ARBA00023163"/>
    </source>
</evidence>
<dbReference type="Gene3D" id="1.10.10.60">
    <property type="entry name" value="Homeodomain-like"/>
    <property type="match status" value="1"/>
</dbReference>
<proteinExistence type="predicted"/>
<evidence type="ECO:0000256" key="1">
    <source>
        <dbReference type="ARBA" id="ARBA00023015"/>
    </source>
</evidence>
<dbReference type="InterPro" id="IPR009057">
    <property type="entry name" value="Homeodomain-like_sf"/>
</dbReference>
<keyword evidence="7" id="KW-1185">Reference proteome</keyword>
<dbReference type="Pfam" id="PF02909">
    <property type="entry name" value="TetR_C_1"/>
    <property type="match status" value="1"/>
</dbReference>
<keyword evidence="2 4" id="KW-0238">DNA-binding</keyword>
<accession>A0ABP4RIP5</accession>
<name>A0ABP4RIP5_9ACTN</name>
<dbReference type="Proteomes" id="UP001500064">
    <property type="component" value="Unassembled WGS sequence"/>
</dbReference>